<proteinExistence type="predicted"/>
<dbReference type="Proteomes" id="UP000007460">
    <property type="component" value="Chromosome"/>
</dbReference>
<keyword evidence="3" id="KW-1185">Reference proteome</keyword>
<dbReference type="GO" id="GO:0046872">
    <property type="term" value="F:metal ion binding"/>
    <property type="evidence" value="ECO:0007669"/>
    <property type="project" value="UniProtKB-KW"/>
</dbReference>
<dbReference type="STRING" id="488538.SAR116_0287"/>
<dbReference type="HOGENOM" id="CLU_067564_0_0_5"/>
<dbReference type="KEGG" id="apb:SAR116_0287"/>
<protein>
    <recommendedName>
        <fullName evidence="4">Peptidase M29</fullName>
    </recommendedName>
</protein>
<organism evidence="2 3">
    <name type="scientific">Puniceispirillum marinum (strain IMCC1322)</name>
    <dbReference type="NCBI Taxonomy" id="488538"/>
    <lineage>
        <taxon>Bacteria</taxon>
        <taxon>Pseudomonadati</taxon>
        <taxon>Pseudomonadota</taxon>
        <taxon>Alphaproteobacteria</taxon>
        <taxon>Candidatus Puniceispirillales</taxon>
        <taxon>Candidatus Puniceispirillaceae</taxon>
        <taxon>Candidatus Puniceispirillum</taxon>
    </lineage>
</organism>
<dbReference type="OrthoDB" id="6918951at2"/>
<dbReference type="PANTHER" id="PTHR34448:SF1">
    <property type="entry name" value="BLL6088 PROTEIN"/>
    <property type="match status" value="1"/>
</dbReference>
<dbReference type="EMBL" id="CP001751">
    <property type="protein sequence ID" value="ADE38530.1"/>
    <property type="molecule type" value="Genomic_DNA"/>
</dbReference>
<reference evidence="2 3" key="1">
    <citation type="journal article" date="2010" name="J. Bacteriol.">
        <title>Complete genome sequence of "Candidatus Puniceispirillum marinum" IMCC1322, a representative of the SAR116 clade in the Alphaproteobacteria.</title>
        <authorList>
            <person name="Oh H.M."/>
            <person name="Kwon K.K."/>
            <person name="Kang I."/>
            <person name="Kang S.G."/>
            <person name="Lee J.H."/>
            <person name="Kim S.J."/>
            <person name="Cho J.C."/>
        </authorList>
    </citation>
    <scope>NUCLEOTIDE SEQUENCE [LARGE SCALE GENOMIC DNA]</scope>
    <source>
        <strain evidence="2 3">IMCC1322</strain>
    </source>
</reference>
<dbReference type="eggNOG" id="COG2309">
    <property type="taxonomic scope" value="Bacteria"/>
</dbReference>
<evidence type="ECO:0008006" key="4">
    <source>
        <dbReference type="Google" id="ProtNLM"/>
    </source>
</evidence>
<gene>
    <name evidence="2" type="ordered locus">SAR116_0287</name>
</gene>
<dbReference type="InterPro" id="IPR052170">
    <property type="entry name" value="M29_Exopeptidase"/>
</dbReference>
<dbReference type="InterPro" id="IPR058739">
    <property type="entry name" value="NicX"/>
</dbReference>
<accession>D5BQ32</accession>
<evidence type="ECO:0000313" key="2">
    <source>
        <dbReference type="EMBL" id="ADE38530.1"/>
    </source>
</evidence>
<dbReference type="PANTHER" id="PTHR34448">
    <property type="entry name" value="AMINOPEPTIDASE"/>
    <property type="match status" value="1"/>
</dbReference>
<name>D5BQ32_PUNMI</name>
<dbReference type="Pfam" id="PF26233">
    <property type="entry name" value="NicX"/>
    <property type="match status" value="1"/>
</dbReference>
<dbReference type="SUPFAM" id="SSF144052">
    <property type="entry name" value="Thermophilic metalloprotease-like"/>
    <property type="match status" value="1"/>
</dbReference>
<evidence type="ECO:0000313" key="3">
    <source>
        <dbReference type="Proteomes" id="UP000007460"/>
    </source>
</evidence>
<sequence length="344" mass="37818">MQDNPIQKQWLDAFVSLFSLCKASANEKIIVLIESHSRHVNIMLTELALQQLNLPFDITRTQTRPATCAPIVRSTGASNVLDGEPHIVEALCKADFIIDLTVEGLMHAQPTSDILKSGARIMSISNEHPEILARLPLDPTLKDSVKRAVTACRIASEMHVTSTAGTNLRVAMANTITVGVWGWTDRPGTLAHWPGGLVVSFPHTASTNGVLVFKPGDINLTFKRYFESEVRFHITDDFVTQIDGDGTDACLMRHYLAGFNDPLAYATSHVGWGLNPHARYEALTMYDKDDLNGTELRALAGNFLFSTGANEFANRYTEGHFDLPMMDCTITLDGQKMVDGGVIC</sequence>
<dbReference type="RefSeq" id="WP_013045160.1">
    <property type="nucleotide sequence ID" value="NC_014010.1"/>
</dbReference>
<dbReference type="AlphaFoldDB" id="D5BQ32"/>
<evidence type="ECO:0000256" key="1">
    <source>
        <dbReference type="ARBA" id="ARBA00022723"/>
    </source>
</evidence>
<keyword evidence="1" id="KW-0479">Metal-binding</keyword>